<dbReference type="InterPro" id="IPR036390">
    <property type="entry name" value="WH_DNA-bd_sf"/>
</dbReference>
<protein>
    <submittedName>
        <fullName evidence="5">GntR family transcriptional regulator</fullName>
    </submittedName>
</protein>
<dbReference type="InterPro" id="IPR036388">
    <property type="entry name" value="WH-like_DNA-bd_sf"/>
</dbReference>
<evidence type="ECO:0000259" key="4">
    <source>
        <dbReference type="PROSITE" id="PS50949"/>
    </source>
</evidence>
<proteinExistence type="predicted"/>
<dbReference type="RefSeq" id="WP_069910716.1">
    <property type="nucleotide sequence ID" value="NZ_LAJE02000236.1"/>
</dbReference>
<reference evidence="5 6" key="1">
    <citation type="journal article" date="2015" name="Genome Announc.">
        <title>Genome Assemblies of Three Soil-Associated Devosia species: D. insulae, D. limi, and D. soli.</title>
        <authorList>
            <person name="Hassan Y.I."/>
            <person name="Lepp D."/>
            <person name="Zhou T."/>
        </authorList>
    </citation>
    <scope>NUCLEOTIDE SEQUENCE [LARGE SCALE GENOMIC DNA]</scope>
    <source>
        <strain evidence="5 6">DS-56</strain>
    </source>
</reference>
<dbReference type="InterPro" id="IPR011711">
    <property type="entry name" value="GntR_C"/>
</dbReference>
<evidence type="ECO:0000313" key="5">
    <source>
        <dbReference type="EMBL" id="OEO30022.1"/>
    </source>
</evidence>
<keyword evidence="2" id="KW-0238">DNA-binding</keyword>
<evidence type="ECO:0000256" key="2">
    <source>
        <dbReference type="ARBA" id="ARBA00023125"/>
    </source>
</evidence>
<evidence type="ECO:0000256" key="3">
    <source>
        <dbReference type="ARBA" id="ARBA00023163"/>
    </source>
</evidence>
<sequence length="233" mass="26368">MTDYQAKPPLGIDDAGASEEGASVYELIRDDIISGRLKANARLVVADLAARHRSSSNPVREALQLLRGQGFVTFVPNRGARVRAIDQDFVRDIYEIGVALEPRFTRWFVQMATPADIAGLERLQQAMEANDFADPVLHSDLDTEFHTLMYERHYNRLATEIWWKNREVLRAVTRSYNFTLARRAQLMREHRRLIELIKQGDADGAAALMEQHVEGAGQHVLQQLRASTAAWAS</sequence>
<feature type="domain" description="HTH gntR-type" evidence="4">
    <location>
        <begin position="18"/>
        <end position="85"/>
    </location>
</feature>
<keyword evidence="6" id="KW-1185">Reference proteome</keyword>
<dbReference type="PROSITE" id="PS50949">
    <property type="entry name" value="HTH_GNTR"/>
    <property type="match status" value="1"/>
</dbReference>
<dbReference type="SUPFAM" id="SSF48008">
    <property type="entry name" value="GntR ligand-binding domain-like"/>
    <property type="match status" value="1"/>
</dbReference>
<keyword evidence="3" id="KW-0804">Transcription</keyword>
<dbReference type="PANTHER" id="PTHR43537:SF5">
    <property type="entry name" value="UXU OPERON TRANSCRIPTIONAL REGULATOR"/>
    <property type="match status" value="1"/>
</dbReference>
<dbReference type="Gene3D" id="1.20.120.530">
    <property type="entry name" value="GntR ligand-binding domain-like"/>
    <property type="match status" value="1"/>
</dbReference>
<dbReference type="InterPro" id="IPR000524">
    <property type="entry name" value="Tscrpt_reg_HTH_GntR"/>
</dbReference>
<evidence type="ECO:0000256" key="1">
    <source>
        <dbReference type="ARBA" id="ARBA00023015"/>
    </source>
</evidence>
<dbReference type="SMART" id="SM00895">
    <property type="entry name" value="FCD"/>
    <property type="match status" value="1"/>
</dbReference>
<dbReference type="CDD" id="cd07377">
    <property type="entry name" value="WHTH_GntR"/>
    <property type="match status" value="1"/>
</dbReference>
<evidence type="ECO:0000313" key="6">
    <source>
        <dbReference type="Proteomes" id="UP000095463"/>
    </source>
</evidence>
<gene>
    <name evidence="5" type="ORF">VW23_023080</name>
</gene>
<dbReference type="OrthoDB" id="8638122at2"/>
<comment type="caution">
    <text evidence="5">The sequence shown here is derived from an EMBL/GenBank/DDBJ whole genome shotgun (WGS) entry which is preliminary data.</text>
</comment>
<accession>A0A1E5XN40</accession>
<keyword evidence="1" id="KW-0805">Transcription regulation</keyword>
<dbReference type="InterPro" id="IPR008920">
    <property type="entry name" value="TF_FadR/GntR_C"/>
</dbReference>
<dbReference type="SUPFAM" id="SSF46785">
    <property type="entry name" value="Winged helix' DNA-binding domain"/>
    <property type="match status" value="1"/>
</dbReference>
<name>A0A1E5XN40_9HYPH</name>
<dbReference type="GO" id="GO:0003677">
    <property type="term" value="F:DNA binding"/>
    <property type="evidence" value="ECO:0007669"/>
    <property type="project" value="UniProtKB-KW"/>
</dbReference>
<dbReference type="EMBL" id="LAJE02000236">
    <property type="protein sequence ID" value="OEO30022.1"/>
    <property type="molecule type" value="Genomic_DNA"/>
</dbReference>
<dbReference type="PANTHER" id="PTHR43537">
    <property type="entry name" value="TRANSCRIPTIONAL REGULATOR, GNTR FAMILY"/>
    <property type="match status" value="1"/>
</dbReference>
<dbReference type="Gene3D" id="1.10.10.10">
    <property type="entry name" value="Winged helix-like DNA-binding domain superfamily/Winged helix DNA-binding domain"/>
    <property type="match status" value="1"/>
</dbReference>
<organism evidence="5 6">
    <name type="scientific">Devosia insulae DS-56</name>
    <dbReference type="NCBI Taxonomy" id="1116389"/>
    <lineage>
        <taxon>Bacteria</taxon>
        <taxon>Pseudomonadati</taxon>
        <taxon>Pseudomonadota</taxon>
        <taxon>Alphaproteobacteria</taxon>
        <taxon>Hyphomicrobiales</taxon>
        <taxon>Devosiaceae</taxon>
        <taxon>Devosia</taxon>
    </lineage>
</organism>
<dbReference type="Proteomes" id="UP000095463">
    <property type="component" value="Unassembled WGS sequence"/>
</dbReference>
<dbReference type="GO" id="GO:0003700">
    <property type="term" value="F:DNA-binding transcription factor activity"/>
    <property type="evidence" value="ECO:0007669"/>
    <property type="project" value="InterPro"/>
</dbReference>
<dbReference type="AlphaFoldDB" id="A0A1E5XN40"/>
<dbReference type="Pfam" id="PF07729">
    <property type="entry name" value="FCD"/>
    <property type="match status" value="1"/>
</dbReference>
<dbReference type="SMART" id="SM00345">
    <property type="entry name" value="HTH_GNTR"/>
    <property type="match status" value="1"/>
</dbReference>
<dbReference type="Pfam" id="PF00392">
    <property type="entry name" value="GntR"/>
    <property type="match status" value="1"/>
</dbReference>